<keyword evidence="2" id="KW-1185">Reference proteome</keyword>
<organism evidence="1 2">
    <name type="scientific">Pleurotus cornucopiae</name>
    <name type="common">Cornucopia mushroom</name>
    <dbReference type="NCBI Taxonomy" id="5321"/>
    <lineage>
        <taxon>Eukaryota</taxon>
        <taxon>Fungi</taxon>
        <taxon>Dikarya</taxon>
        <taxon>Basidiomycota</taxon>
        <taxon>Agaricomycotina</taxon>
        <taxon>Agaricomycetes</taxon>
        <taxon>Agaricomycetidae</taxon>
        <taxon>Agaricales</taxon>
        <taxon>Pleurotineae</taxon>
        <taxon>Pleurotaceae</taxon>
        <taxon>Pleurotus</taxon>
    </lineage>
</organism>
<sequence length="237" mass="26326">MSEQADFALTITPLNLGSIPPEDAILQAAQKILDSVQSWHVGKTIRGVKTFSRPKQAGDGAPWHARLSEHTAEEATFDDFWSKLAVNKAENEKEFIPEIKKVTLVKQISPTQSVWTLYYTFPPPVSPRVFTVLQVVHLEETSPRSGTIVSIPIDVTADKELAKLEEKGVRGRYTSAERIRELEDGKTEWLMATSSTPGGSIPTFIVERSMASSIVQDVPHFLKWFHSLPKVTEGASN</sequence>
<gene>
    <name evidence="1" type="ORF">CCMSSC00406_0005082</name>
</gene>
<dbReference type="EMBL" id="WQMT02000002">
    <property type="protein sequence ID" value="KAG9226171.1"/>
    <property type="molecule type" value="Genomic_DNA"/>
</dbReference>
<reference evidence="1 2" key="1">
    <citation type="journal article" date="2021" name="Appl. Environ. Microbiol.">
        <title>Genetic linkage and physical mapping for an oyster mushroom Pleurotus cornucopiae and QTL analysis for the trait cap color.</title>
        <authorList>
            <person name="Zhang Y."/>
            <person name="Gao W."/>
            <person name="Sonnenberg A."/>
            <person name="Chen Q."/>
            <person name="Zhang J."/>
            <person name="Huang C."/>
        </authorList>
    </citation>
    <scope>NUCLEOTIDE SEQUENCE [LARGE SCALE GENOMIC DNA]</scope>
    <source>
        <strain evidence="1">CCMSSC00406</strain>
    </source>
</reference>
<evidence type="ECO:0000313" key="1">
    <source>
        <dbReference type="EMBL" id="KAG9226171.1"/>
    </source>
</evidence>
<protein>
    <submittedName>
        <fullName evidence="1">Uncharacterized protein</fullName>
    </submittedName>
</protein>
<accession>A0ACB7J863</accession>
<evidence type="ECO:0000313" key="2">
    <source>
        <dbReference type="Proteomes" id="UP000824881"/>
    </source>
</evidence>
<dbReference type="Proteomes" id="UP000824881">
    <property type="component" value="Unassembled WGS sequence"/>
</dbReference>
<comment type="caution">
    <text evidence="1">The sequence shown here is derived from an EMBL/GenBank/DDBJ whole genome shotgun (WGS) entry which is preliminary data.</text>
</comment>
<proteinExistence type="predicted"/>
<name>A0ACB7J863_PLECO</name>